<name>A0A6A6IIA4_9PLEO</name>
<dbReference type="EMBL" id="ML987194">
    <property type="protein sequence ID" value="KAF2249778.1"/>
    <property type="molecule type" value="Genomic_DNA"/>
</dbReference>
<feature type="region of interest" description="Disordered" evidence="1">
    <location>
        <begin position="1"/>
        <end position="112"/>
    </location>
</feature>
<sequence length="265" mass="29698">MDFDPRRGGGSCPGRRNAYNPESDDYSGTGYSVGNPRMYGARRDMNGSHRPTSTHGIPDMQGAYNMSRSIGASPRMSGRHPGMRDSLDPRKHQPPGSYPYGSHSNPDFEEDDRKDDLYAFTSMTDVRYEEISMRPLNGGQGGSNGRAFLPLHDHGLRDDSRARHNAHRDIGFDAEVYHALKTLRIADPTAATSLLVMGALVIGEHLTLWYHLTEIEQEQMGHIDSKKYRTSTFVRLAPLWPFIFERMVCRTASPTFAYVACPDSK</sequence>
<dbReference type="AlphaFoldDB" id="A0A6A6IIA4"/>
<dbReference type="RefSeq" id="XP_033684782.1">
    <property type="nucleotide sequence ID" value="XM_033834865.1"/>
</dbReference>
<organism evidence="2 3">
    <name type="scientific">Trematosphaeria pertusa</name>
    <dbReference type="NCBI Taxonomy" id="390896"/>
    <lineage>
        <taxon>Eukaryota</taxon>
        <taxon>Fungi</taxon>
        <taxon>Dikarya</taxon>
        <taxon>Ascomycota</taxon>
        <taxon>Pezizomycotina</taxon>
        <taxon>Dothideomycetes</taxon>
        <taxon>Pleosporomycetidae</taxon>
        <taxon>Pleosporales</taxon>
        <taxon>Massarineae</taxon>
        <taxon>Trematosphaeriaceae</taxon>
        <taxon>Trematosphaeria</taxon>
    </lineage>
</organism>
<dbReference type="GeneID" id="54588195"/>
<gene>
    <name evidence="2" type="ORF">BU26DRAFT_593139</name>
</gene>
<proteinExistence type="predicted"/>
<dbReference type="Proteomes" id="UP000800094">
    <property type="component" value="Unassembled WGS sequence"/>
</dbReference>
<evidence type="ECO:0000256" key="1">
    <source>
        <dbReference type="SAM" id="MobiDB-lite"/>
    </source>
</evidence>
<protein>
    <submittedName>
        <fullName evidence="2">Uncharacterized protein</fullName>
    </submittedName>
</protein>
<accession>A0A6A6IIA4</accession>
<feature type="compositionally biased region" description="Basic and acidic residues" evidence="1">
    <location>
        <begin position="82"/>
        <end position="91"/>
    </location>
</feature>
<keyword evidence="3" id="KW-1185">Reference proteome</keyword>
<evidence type="ECO:0000313" key="3">
    <source>
        <dbReference type="Proteomes" id="UP000800094"/>
    </source>
</evidence>
<reference evidence="2" key="1">
    <citation type="journal article" date="2020" name="Stud. Mycol.">
        <title>101 Dothideomycetes genomes: a test case for predicting lifestyles and emergence of pathogens.</title>
        <authorList>
            <person name="Haridas S."/>
            <person name="Albert R."/>
            <person name="Binder M."/>
            <person name="Bloem J."/>
            <person name="Labutti K."/>
            <person name="Salamov A."/>
            <person name="Andreopoulos B."/>
            <person name="Baker S."/>
            <person name="Barry K."/>
            <person name="Bills G."/>
            <person name="Bluhm B."/>
            <person name="Cannon C."/>
            <person name="Castanera R."/>
            <person name="Culley D."/>
            <person name="Daum C."/>
            <person name="Ezra D."/>
            <person name="Gonzalez J."/>
            <person name="Henrissat B."/>
            <person name="Kuo A."/>
            <person name="Liang C."/>
            <person name="Lipzen A."/>
            <person name="Lutzoni F."/>
            <person name="Magnuson J."/>
            <person name="Mondo S."/>
            <person name="Nolan M."/>
            <person name="Ohm R."/>
            <person name="Pangilinan J."/>
            <person name="Park H.-J."/>
            <person name="Ramirez L."/>
            <person name="Alfaro M."/>
            <person name="Sun H."/>
            <person name="Tritt A."/>
            <person name="Yoshinaga Y."/>
            <person name="Zwiers L.-H."/>
            <person name="Turgeon B."/>
            <person name="Goodwin S."/>
            <person name="Spatafora J."/>
            <person name="Crous P."/>
            <person name="Grigoriev I."/>
        </authorList>
    </citation>
    <scope>NUCLEOTIDE SEQUENCE</scope>
    <source>
        <strain evidence="2">CBS 122368</strain>
    </source>
</reference>
<evidence type="ECO:0000313" key="2">
    <source>
        <dbReference type="EMBL" id="KAF2249778.1"/>
    </source>
</evidence>